<dbReference type="CDD" id="cd14724">
    <property type="entry name" value="ZIP_Gal4-like_1"/>
    <property type="match status" value="1"/>
</dbReference>
<dbReference type="Pfam" id="PF04448">
    <property type="entry name" value="DUF551"/>
    <property type="match status" value="1"/>
</dbReference>
<gene>
    <name evidence="3" type="ORF">LCGC14_1370100</name>
</gene>
<sequence>MSESRVVRALEKEVDKLNERIKELEAELEKHRWIPVSERLPSLKDACRGQGERGCRDGTVDVIGIDEYGHVFGANYFPKMNIWNFGTEPTHWKPIILP</sequence>
<name>A0A0F9N7L9_9ZZZZ</name>
<keyword evidence="1" id="KW-0175">Coiled coil</keyword>
<comment type="caution">
    <text evidence="3">The sequence shown here is derived from an EMBL/GenBank/DDBJ whole genome shotgun (WGS) entry which is preliminary data.</text>
</comment>
<proteinExistence type="predicted"/>
<dbReference type="InterPro" id="IPR007539">
    <property type="entry name" value="DUF551"/>
</dbReference>
<protein>
    <recommendedName>
        <fullName evidence="2">DUF551 domain-containing protein</fullName>
    </recommendedName>
</protein>
<evidence type="ECO:0000313" key="3">
    <source>
        <dbReference type="EMBL" id="KKM77437.1"/>
    </source>
</evidence>
<organism evidence="3">
    <name type="scientific">marine sediment metagenome</name>
    <dbReference type="NCBI Taxonomy" id="412755"/>
    <lineage>
        <taxon>unclassified sequences</taxon>
        <taxon>metagenomes</taxon>
        <taxon>ecological metagenomes</taxon>
    </lineage>
</organism>
<feature type="coiled-coil region" evidence="1">
    <location>
        <begin position="7"/>
        <end position="34"/>
    </location>
</feature>
<reference evidence="3" key="1">
    <citation type="journal article" date="2015" name="Nature">
        <title>Complex archaea that bridge the gap between prokaryotes and eukaryotes.</title>
        <authorList>
            <person name="Spang A."/>
            <person name="Saw J.H."/>
            <person name="Jorgensen S.L."/>
            <person name="Zaremba-Niedzwiedzka K."/>
            <person name="Martijn J."/>
            <person name="Lind A.E."/>
            <person name="van Eijk R."/>
            <person name="Schleper C."/>
            <person name="Guy L."/>
            <person name="Ettema T.J."/>
        </authorList>
    </citation>
    <scope>NUCLEOTIDE SEQUENCE</scope>
</reference>
<accession>A0A0F9N7L9</accession>
<feature type="domain" description="DUF551" evidence="2">
    <location>
        <begin position="33"/>
        <end position="95"/>
    </location>
</feature>
<evidence type="ECO:0000256" key="1">
    <source>
        <dbReference type="SAM" id="Coils"/>
    </source>
</evidence>
<dbReference type="AlphaFoldDB" id="A0A0F9N7L9"/>
<evidence type="ECO:0000259" key="2">
    <source>
        <dbReference type="Pfam" id="PF04448"/>
    </source>
</evidence>
<dbReference type="EMBL" id="LAZR01008642">
    <property type="protein sequence ID" value="KKM77437.1"/>
    <property type="molecule type" value="Genomic_DNA"/>
</dbReference>